<feature type="domain" description="Aminoglycoside phosphotransferase" evidence="1">
    <location>
        <begin position="217"/>
        <end position="441"/>
    </location>
</feature>
<dbReference type="Pfam" id="PF01636">
    <property type="entry name" value="APH"/>
    <property type="match status" value="1"/>
</dbReference>
<reference evidence="2" key="1">
    <citation type="submission" date="2023-02" db="EMBL/GenBank/DDBJ databases">
        <title>Nocardiopsis ansamitocini NBRC 112285.</title>
        <authorList>
            <person name="Ichikawa N."/>
            <person name="Sato H."/>
            <person name="Tonouchi N."/>
        </authorList>
    </citation>
    <scope>NUCLEOTIDE SEQUENCE</scope>
    <source>
        <strain evidence="2">NBRC 112285</strain>
    </source>
</reference>
<comment type="caution">
    <text evidence="2">The sequence shown here is derived from an EMBL/GenBank/DDBJ whole genome shotgun (WGS) entry which is preliminary data.</text>
</comment>
<accession>A0A9W6P2E1</accession>
<evidence type="ECO:0000259" key="1">
    <source>
        <dbReference type="Pfam" id="PF01636"/>
    </source>
</evidence>
<gene>
    <name evidence="2" type="ORF">Nans01_02130</name>
</gene>
<name>A0A9W6P2E1_9ACTN</name>
<keyword evidence="3" id="KW-1185">Reference proteome</keyword>
<organism evidence="2 3">
    <name type="scientific">Nocardiopsis ansamitocini</name>
    <dbReference type="NCBI Taxonomy" id="1670832"/>
    <lineage>
        <taxon>Bacteria</taxon>
        <taxon>Bacillati</taxon>
        <taxon>Actinomycetota</taxon>
        <taxon>Actinomycetes</taxon>
        <taxon>Streptosporangiales</taxon>
        <taxon>Nocardiopsidaceae</taxon>
        <taxon>Nocardiopsis</taxon>
    </lineage>
</organism>
<sequence length="560" mass="62115">MEIIVRDTLCPHHPDEPVDLVTRLRAAVLDGTLGQVTIITGERSGTFPKSPAPHDAPTSRIPRSDMMKCVVGEDRCARARALAAQLRHGRGSVLILDCSCEIRPGILSAFANLTTATVLVADRGVLVRRGQVFATAHREGRLALILDSLGHEGDLEYLGTLFLTGGDRALLGDILARNAFRLPWTQAVCQLAQRTHVQCAAQTRDIHGDDVVVGGALAGGSYARTYIRLHPASGLRTVRKEAVGAGAEKLADEVGWLHGLERNARRHFPEVVESRIETYGVSVDLVHHHLPTLRRLILSGDIDEAEAARWARRTLAALRRDVYPVAPLPAPADYVRRTHLDRIRGRLAQAANALPERRRLWTAAEVTVNGVVLRGLRQLVDDLERDPAVLDMLTPERLVRTHGDPHFDNILIDRDNHRFLLIDPRGNSGYDVAYDLGKIWHSVNSLYDLIHDGLVEVDAGDDAIDYAFTSPRLVAFYHDVRERLLDWFLASDWSQDDAHWFFKVRLAEAAHMCSVMPFHIVRDRPDTVALACYARGLELINGFYTDVMAETAKAPVLPGV</sequence>
<dbReference type="SUPFAM" id="SSF56112">
    <property type="entry name" value="Protein kinase-like (PK-like)"/>
    <property type="match status" value="1"/>
</dbReference>
<evidence type="ECO:0000313" key="2">
    <source>
        <dbReference type="EMBL" id="GLU45862.1"/>
    </source>
</evidence>
<dbReference type="RefSeq" id="WP_285756738.1">
    <property type="nucleotide sequence ID" value="NZ_BSQG01000001.1"/>
</dbReference>
<dbReference type="InterPro" id="IPR002575">
    <property type="entry name" value="Aminoglycoside_PTrfase"/>
</dbReference>
<proteinExistence type="predicted"/>
<evidence type="ECO:0000313" key="3">
    <source>
        <dbReference type="Proteomes" id="UP001165092"/>
    </source>
</evidence>
<protein>
    <recommendedName>
        <fullName evidence="1">Aminoglycoside phosphotransferase domain-containing protein</fullName>
    </recommendedName>
</protein>
<dbReference type="EMBL" id="BSQG01000001">
    <property type="protein sequence ID" value="GLU45862.1"/>
    <property type="molecule type" value="Genomic_DNA"/>
</dbReference>
<dbReference type="Proteomes" id="UP001165092">
    <property type="component" value="Unassembled WGS sequence"/>
</dbReference>
<dbReference type="AlphaFoldDB" id="A0A9W6P2E1"/>
<dbReference type="InterPro" id="IPR011009">
    <property type="entry name" value="Kinase-like_dom_sf"/>
</dbReference>